<sequence>MSHPVRLLRGLYADIDASSMPMWAIRQQVSLARCAAALHRVPSARCLSHESAALIHGLWVPSQEPDLSVIVPSNPRHPRTPMPAVLGGRDDVVLRRRILRLPDSQITTVSGLSVSSIPRTALDCALDLPARDAVCIVDSALRALAHPSARQRRESERRGRAVLTSLEAELDQSAGRAGTRRARAVLAIASPFSESPGESVLRWLVMAMGLPAPVPQIGIEVAAGSQIYFPDLAWPGLRVYLEFDGQLKYQSPQDLWREKKRRDELARLGWRCQHVTWSQLRDLPRMRSQILDLFPARVVRGLRPVRSLWA</sequence>
<dbReference type="SUPFAM" id="SSF52980">
    <property type="entry name" value="Restriction endonuclease-like"/>
    <property type="match status" value="1"/>
</dbReference>
<dbReference type="AlphaFoldDB" id="A0A3P1V7R2"/>
<name>A0A3P1V7R2_9ACTO</name>
<organism evidence="1 2">
    <name type="scientific">Actinomyces bowdenii</name>
    <dbReference type="NCBI Taxonomy" id="131109"/>
    <lineage>
        <taxon>Bacteria</taxon>
        <taxon>Bacillati</taxon>
        <taxon>Actinomycetota</taxon>
        <taxon>Actinomycetes</taxon>
        <taxon>Actinomycetales</taxon>
        <taxon>Actinomycetaceae</taxon>
        <taxon>Actinomyces</taxon>
    </lineage>
</organism>
<dbReference type="EMBL" id="RQZC01000003">
    <property type="protein sequence ID" value="RRD30232.1"/>
    <property type="molecule type" value="Genomic_DNA"/>
</dbReference>
<evidence type="ECO:0000313" key="2">
    <source>
        <dbReference type="Proteomes" id="UP000271272"/>
    </source>
</evidence>
<dbReference type="Proteomes" id="UP000271272">
    <property type="component" value="Unassembled WGS sequence"/>
</dbReference>
<keyword evidence="2" id="KW-1185">Reference proteome</keyword>
<proteinExistence type="predicted"/>
<dbReference type="OrthoDB" id="3258696at2"/>
<reference evidence="1 2" key="1">
    <citation type="submission" date="2018-11" db="EMBL/GenBank/DDBJ databases">
        <title>Genomes From Bacteria Associated with the Canine Oral Cavity: a Test Case for Automated Genome-Based Taxonomic Assignment.</title>
        <authorList>
            <person name="Coil D.A."/>
            <person name="Jospin G."/>
            <person name="Darling A.E."/>
            <person name="Wallis C."/>
            <person name="Davis I.J."/>
            <person name="Harris S."/>
            <person name="Eisen J.A."/>
            <person name="Holcombe L.J."/>
            <person name="O'Flynn C."/>
        </authorList>
    </citation>
    <scope>NUCLEOTIDE SEQUENCE [LARGE SCALE GENOMIC DNA]</scope>
    <source>
        <strain evidence="1 2">OH5050</strain>
    </source>
</reference>
<dbReference type="InterPro" id="IPR011335">
    <property type="entry name" value="Restrct_endonuc-II-like"/>
</dbReference>
<gene>
    <name evidence="1" type="ORF">EII10_03125</name>
</gene>
<evidence type="ECO:0008006" key="3">
    <source>
        <dbReference type="Google" id="ProtNLM"/>
    </source>
</evidence>
<evidence type="ECO:0000313" key="1">
    <source>
        <dbReference type="EMBL" id="RRD30232.1"/>
    </source>
</evidence>
<protein>
    <recommendedName>
        <fullName evidence="3">DUF559 domain-containing protein</fullName>
    </recommendedName>
</protein>
<accession>A0A3P1V7R2</accession>
<comment type="caution">
    <text evidence="1">The sequence shown here is derived from an EMBL/GenBank/DDBJ whole genome shotgun (WGS) entry which is preliminary data.</text>
</comment>